<name>A0A820M2D5_9BILA</name>
<evidence type="ECO:0000313" key="2">
    <source>
        <dbReference type="EMBL" id="CAF4365832.1"/>
    </source>
</evidence>
<accession>A0A820M2D5</accession>
<sequence length="23" mass="2672">MAFELGIMPNNLSDDYSSYHTHE</sequence>
<feature type="compositionally biased region" description="Polar residues" evidence="1">
    <location>
        <begin position="10"/>
        <end position="23"/>
    </location>
</feature>
<comment type="caution">
    <text evidence="2">The sequence shown here is derived from an EMBL/GenBank/DDBJ whole genome shotgun (WGS) entry which is preliminary data.</text>
</comment>
<evidence type="ECO:0000313" key="3">
    <source>
        <dbReference type="Proteomes" id="UP000663874"/>
    </source>
</evidence>
<protein>
    <submittedName>
        <fullName evidence="2">Uncharacterized protein</fullName>
    </submittedName>
</protein>
<feature type="non-terminal residue" evidence="2">
    <location>
        <position position="23"/>
    </location>
</feature>
<feature type="region of interest" description="Disordered" evidence="1">
    <location>
        <begin position="1"/>
        <end position="23"/>
    </location>
</feature>
<dbReference type="Proteomes" id="UP000663874">
    <property type="component" value="Unassembled WGS sequence"/>
</dbReference>
<gene>
    <name evidence="2" type="ORF">FNK824_LOCUS42822</name>
</gene>
<reference evidence="2" key="1">
    <citation type="submission" date="2021-02" db="EMBL/GenBank/DDBJ databases">
        <authorList>
            <person name="Nowell W R."/>
        </authorList>
    </citation>
    <scope>NUCLEOTIDE SEQUENCE</scope>
</reference>
<proteinExistence type="predicted"/>
<organism evidence="2 3">
    <name type="scientific">Rotaria sordida</name>
    <dbReference type="NCBI Taxonomy" id="392033"/>
    <lineage>
        <taxon>Eukaryota</taxon>
        <taxon>Metazoa</taxon>
        <taxon>Spiralia</taxon>
        <taxon>Gnathifera</taxon>
        <taxon>Rotifera</taxon>
        <taxon>Eurotatoria</taxon>
        <taxon>Bdelloidea</taxon>
        <taxon>Philodinida</taxon>
        <taxon>Philodinidae</taxon>
        <taxon>Rotaria</taxon>
    </lineage>
</organism>
<dbReference type="EMBL" id="CAJOBE010053914">
    <property type="protein sequence ID" value="CAF4365832.1"/>
    <property type="molecule type" value="Genomic_DNA"/>
</dbReference>
<dbReference type="AlphaFoldDB" id="A0A820M2D5"/>
<evidence type="ECO:0000256" key="1">
    <source>
        <dbReference type="SAM" id="MobiDB-lite"/>
    </source>
</evidence>